<dbReference type="EMBL" id="BKCJ010563697">
    <property type="protein sequence ID" value="GFB15369.1"/>
    <property type="molecule type" value="Genomic_DNA"/>
</dbReference>
<feature type="non-terminal residue" evidence="2">
    <location>
        <position position="68"/>
    </location>
</feature>
<feature type="region of interest" description="Disordered" evidence="1">
    <location>
        <begin position="27"/>
        <end position="47"/>
    </location>
</feature>
<gene>
    <name evidence="2" type="ORF">Tci_687340</name>
</gene>
<comment type="caution">
    <text evidence="2">The sequence shown here is derived from an EMBL/GenBank/DDBJ whole genome shotgun (WGS) entry which is preliminary data.</text>
</comment>
<reference evidence="2" key="1">
    <citation type="journal article" date="2019" name="Sci. Rep.">
        <title>Draft genome of Tanacetum cinerariifolium, the natural source of mosquito coil.</title>
        <authorList>
            <person name="Yamashiro T."/>
            <person name="Shiraishi A."/>
            <person name="Satake H."/>
            <person name="Nakayama K."/>
        </authorList>
    </citation>
    <scope>NUCLEOTIDE SEQUENCE</scope>
</reference>
<proteinExistence type="predicted"/>
<sequence>MGDSDWQEIGKLRLHANVARFGRNVTVKPSHADEGKRSPKTSINNDGEDIHVLDLSQAILYEFPLAIL</sequence>
<protein>
    <submittedName>
        <fullName evidence="2">Uncharacterized protein</fullName>
    </submittedName>
</protein>
<dbReference type="AlphaFoldDB" id="A0A699KX72"/>
<accession>A0A699KX72</accession>
<name>A0A699KX72_TANCI</name>
<organism evidence="2">
    <name type="scientific">Tanacetum cinerariifolium</name>
    <name type="common">Dalmatian daisy</name>
    <name type="synonym">Chrysanthemum cinerariifolium</name>
    <dbReference type="NCBI Taxonomy" id="118510"/>
    <lineage>
        <taxon>Eukaryota</taxon>
        <taxon>Viridiplantae</taxon>
        <taxon>Streptophyta</taxon>
        <taxon>Embryophyta</taxon>
        <taxon>Tracheophyta</taxon>
        <taxon>Spermatophyta</taxon>
        <taxon>Magnoliopsida</taxon>
        <taxon>eudicotyledons</taxon>
        <taxon>Gunneridae</taxon>
        <taxon>Pentapetalae</taxon>
        <taxon>asterids</taxon>
        <taxon>campanulids</taxon>
        <taxon>Asterales</taxon>
        <taxon>Asteraceae</taxon>
        <taxon>Asteroideae</taxon>
        <taxon>Anthemideae</taxon>
        <taxon>Anthemidinae</taxon>
        <taxon>Tanacetum</taxon>
    </lineage>
</organism>
<evidence type="ECO:0000313" key="2">
    <source>
        <dbReference type="EMBL" id="GFB15369.1"/>
    </source>
</evidence>
<evidence type="ECO:0000256" key="1">
    <source>
        <dbReference type="SAM" id="MobiDB-lite"/>
    </source>
</evidence>